<dbReference type="Pfam" id="PF05000">
    <property type="entry name" value="RNA_pol_Rpb1_4"/>
    <property type="match status" value="1"/>
</dbReference>
<dbReference type="GeneID" id="25479125"/>
<dbReference type="InterPro" id="IPR045867">
    <property type="entry name" value="DNA-dir_RpoC_beta_prime"/>
</dbReference>
<reference evidence="7 9" key="1">
    <citation type="journal article" date="2015" name="PLoS Pathog.">
        <title>A Novel Virus Causes Scale Drop Disease in Lates calcarifer.</title>
        <authorList>
            <person name="de Groof A."/>
            <person name="Guelen L."/>
            <person name="Deijs M."/>
            <person name="van der Wal Y."/>
            <person name="Miyata M."/>
            <person name="Ng K.S."/>
            <person name="van Grinsven L."/>
            <person name="Simmelink B."/>
            <person name="Biermann Y."/>
            <person name="Grisez L."/>
            <person name="van Lent J."/>
            <person name="de Ronde A."/>
            <person name="Chang S.F."/>
            <person name="Schrier C."/>
            <person name="van der Hoek L."/>
        </authorList>
    </citation>
    <scope>NUCLEOTIDE SEQUENCE [LARGE SCALE GENOMIC DNA]</scope>
    <source>
        <strain evidence="7">C4575</strain>
    </source>
</reference>
<dbReference type="RefSeq" id="YP_009163837.1">
    <property type="nucleotide sequence ID" value="NC_027778.1"/>
</dbReference>
<reference evidence="8 10" key="2">
    <citation type="submission" date="2019-10" db="EMBL/GenBank/DDBJ databases">
        <authorList>
            <person name="Kayansamruaj P."/>
        </authorList>
    </citation>
    <scope>NUCLEOTIDE SEQUENCE [LARGE SCALE GENOMIC DNA]</scope>
    <source>
        <strain evidence="8">SDDV_Thai_2019</strain>
    </source>
</reference>
<comment type="similarity">
    <text evidence="5">Belongs to the RNA polymerase beta' chain family.</text>
</comment>
<evidence type="ECO:0000256" key="2">
    <source>
        <dbReference type="ARBA" id="ARBA00022679"/>
    </source>
</evidence>
<dbReference type="Gene3D" id="1.10.150.390">
    <property type="match status" value="1"/>
</dbReference>
<evidence type="ECO:0000313" key="8">
    <source>
        <dbReference type="EMBL" id="QLI60751.1"/>
    </source>
</evidence>
<dbReference type="GO" id="GO:0000428">
    <property type="term" value="C:DNA-directed RNA polymerase complex"/>
    <property type="evidence" value="ECO:0007669"/>
    <property type="project" value="UniProtKB-KW"/>
</dbReference>
<keyword evidence="3 5" id="KW-0548">Nucleotidyltransferase</keyword>
<gene>
    <name evidence="7" type="ORF">SDDV_076</name>
</gene>
<dbReference type="Proteomes" id="UP000201485">
    <property type="component" value="Segment"/>
</dbReference>
<dbReference type="Gene3D" id="6.10.250.2940">
    <property type="match status" value="1"/>
</dbReference>
<dbReference type="InterPro" id="IPR007081">
    <property type="entry name" value="RNA_pol_Rpb1_5"/>
</dbReference>
<dbReference type="InterPro" id="IPR000722">
    <property type="entry name" value="RNA_pol_asu"/>
</dbReference>
<dbReference type="Pfam" id="PF04998">
    <property type="entry name" value="RNA_pol_Rpb1_5"/>
    <property type="match status" value="1"/>
</dbReference>
<dbReference type="EMBL" id="MN562489">
    <property type="protein sequence ID" value="QLI60751.1"/>
    <property type="molecule type" value="Genomic_DNA"/>
</dbReference>
<dbReference type="Gene3D" id="1.10.274.100">
    <property type="entry name" value="RNA polymerase Rpb1, domain 3"/>
    <property type="match status" value="1"/>
</dbReference>
<dbReference type="Gene3D" id="6.20.50.80">
    <property type="match status" value="1"/>
</dbReference>
<evidence type="ECO:0000256" key="1">
    <source>
        <dbReference type="ARBA" id="ARBA00022478"/>
    </source>
</evidence>
<dbReference type="InterPro" id="IPR044893">
    <property type="entry name" value="RNA_pol_Rpb1_clamp_domain"/>
</dbReference>
<keyword evidence="4 5" id="KW-0804">Transcription</keyword>
<dbReference type="Gene3D" id="3.30.1490.180">
    <property type="entry name" value="RNA polymerase ii"/>
    <property type="match status" value="1"/>
</dbReference>
<dbReference type="GO" id="GO:0003899">
    <property type="term" value="F:DNA-directed RNA polymerase activity"/>
    <property type="evidence" value="ECO:0007669"/>
    <property type="project" value="UniProtKB-EC"/>
</dbReference>
<dbReference type="Gene3D" id="4.10.860.120">
    <property type="entry name" value="RNA polymerase II, clamp domain"/>
    <property type="match status" value="1"/>
</dbReference>
<dbReference type="Pfam" id="PF00623">
    <property type="entry name" value="RNA_pol_Rpb1_2"/>
    <property type="match status" value="1"/>
</dbReference>
<dbReference type="InterPro" id="IPR042102">
    <property type="entry name" value="RNA_pol_Rpb1_3_sf"/>
</dbReference>
<dbReference type="Gene3D" id="2.40.40.20">
    <property type="match status" value="1"/>
</dbReference>
<dbReference type="SUPFAM" id="SSF64484">
    <property type="entry name" value="beta and beta-prime subunits of DNA dependent RNA-polymerase"/>
    <property type="match status" value="1"/>
</dbReference>
<sequence length="1183" mass="132879">MDINTFTFGIYSNEDVLNTSVVEINKASFKRESGALYDTKMGPFLCSGDEADEDGSSCSSQEECVTCNENIKNCPGHFGHIVLTAPVILHYKECIGFARVICHQCGHYLPETKLESALRRLPPPHIKCQNCDFLQPIVRLTPTLTDQTVISLKYKSGEEIQLNNLDYIINLFDKLSNAQLRRIGANVTHPRNLIMKYFMVLPSCCRPPNKVNGSIVHDDLTLLLSYIVKKNNKLASAKYNSEQWQVYYQALKTNILCYMDNSKGKAVHVTSNKGLLGIKERLSKKSGLLRQNLMGKRRNYTARSVVGPEPTLLLDQVGVPEKIADTLTLEEHVTPYNLEHIKQLKANGLLKRVIDKDGNECFTIDVGRKIERSLRDGDVVVLNRQPTLHRNSMLGMRVKVLPSKTIRVNLAITTGFNMDFDGDEGNLYLPRNQLAQAEVRELMSPYNNILSNRSNGVEVLLVQDSVLALFLMSSTNHKIDQMLIDTCCLHADRPPTGIKYAKDLFTLMFPIDFCWERDGVIIVDGRLLDHSKPVTKKTLSGGCNSIIRTLALEYGEHIAGTFIDIAQFIATEWLRMYPFSVGFVDCLGTYNTKAVDNIYEQHKKWLKESKDESETITVLESIKNECMMVASHNKTFMTVMMDAGSKGDAFNSMQISMLLGQQYIEGQRVQKEIDNGYRSLPHYKLVNMDNVDAMYESGGFVKSSFVDGLNPRELFFHAKSGREGMISTSQMTGVTGYAERRMVKFGEDLKIATDMSVRDANNNVVQYIYAGHGMDSSKCWKDGYPVNFKRVSNIIDKMCDIYCPDIKSMLESANRIADALETIFSKTLVCESVVAKHRQILCSNAIKYPCYNPTLWEQTVLRSYMQALASPGWAVGVVCAQAFGAKQTQNTLNIFHKAGGLGDTNSIKFGEILNLSKKINKRLVYVRFQQKLGYSQLKDHIGLAFYRGEAMEFFKHYDGKNTYTFDRKKLFEKRVPFSHLIENIVKKHTTCCKVTYVDKYSIEIIPDICSIDLPIDYLNGVYVGNAPTFPASYNLVYDKEEWVAVVNGCSLLYVLGIPNVNAKTTTCNNVWDVFDALGLIAAKQFLMKSLQECLGPEIHKSHVRLLVDKMTFSGTPMAVDRYTMRVCETGPLSRATFEESLDILIGTALRGEKDNNKGIGACLVAGKKLPIGTSTGKLISSVL</sequence>
<dbReference type="Pfam" id="PF04983">
    <property type="entry name" value="RNA_pol_Rpb1_3"/>
    <property type="match status" value="1"/>
</dbReference>
<protein>
    <recommendedName>
        <fullName evidence="5">DNA-directed RNA polymerase subunit</fullName>
        <ecNumber evidence="5">2.7.7.6</ecNumber>
    </recommendedName>
</protein>
<evidence type="ECO:0000313" key="9">
    <source>
        <dbReference type="Proteomes" id="UP000201485"/>
    </source>
</evidence>
<comment type="catalytic activity">
    <reaction evidence="5">
        <text>RNA(n) + a ribonucleoside 5'-triphosphate = RNA(n+1) + diphosphate</text>
        <dbReference type="Rhea" id="RHEA:21248"/>
        <dbReference type="Rhea" id="RHEA-COMP:14527"/>
        <dbReference type="Rhea" id="RHEA-COMP:17342"/>
        <dbReference type="ChEBI" id="CHEBI:33019"/>
        <dbReference type="ChEBI" id="CHEBI:61557"/>
        <dbReference type="ChEBI" id="CHEBI:140395"/>
        <dbReference type="EC" id="2.7.7.6"/>
    </reaction>
</comment>
<evidence type="ECO:0000256" key="4">
    <source>
        <dbReference type="ARBA" id="ARBA00023163"/>
    </source>
</evidence>
<dbReference type="EMBL" id="KR139659">
    <property type="protein sequence ID" value="AKU37491.1"/>
    <property type="molecule type" value="Genomic_DNA"/>
</dbReference>
<dbReference type="GO" id="GO:0006351">
    <property type="term" value="P:DNA-templated transcription"/>
    <property type="evidence" value="ECO:0007669"/>
    <property type="project" value="InterPro"/>
</dbReference>
<organism evidence="7 9">
    <name type="scientific">Scale drop disease virus</name>
    <dbReference type="NCBI Taxonomy" id="1697349"/>
    <lineage>
        <taxon>Viruses</taxon>
        <taxon>Varidnaviria</taxon>
        <taxon>Bamfordvirae</taxon>
        <taxon>Nucleocytoviricota</taxon>
        <taxon>Megaviricetes</taxon>
        <taxon>Pimascovirales</taxon>
        <taxon>Pimascovirales incertae sedis</taxon>
        <taxon>Iridoviridae</taxon>
        <taxon>Alphairidovirinae</taxon>
        <taxon>Megalocytivirus</taxon>
        <taxon>Megalocytivirus lates1</taxon>
    </lineage>
</organism>
<keyword evidence="1 5" id="KW-0240">DNA-directed RNA polymerase</keyword>
<dbReference type="PANTHER" id="PTHR19376">
    <property type="entry name" value="DNA-DIRECTED RNA POLYMERASE"/>
    <property type="match status" value="1"/>
</dbReference>
<accession>A0A0K1L691</accession>
<evidence type="ECO:0000256" key="3">
    <source>
        <dbReference type="ARBA" id="ARBA00022695"/>
    </source>
</evidence>
<dbReference type="SMART" id="SM00663">
    <property type="entry name" value="RPOLA_N"/>
    <property type="match status" value="1"/>
</dbReference>
<comment type="function">
    <text evidence="5">DNA-dependent RNA polymerase catalyzes the transcription of DNA into RNA using the four ribonucleoside triphosphates as substrates.</text>
</comment>
<dbReference type="InterPro" id="IPR007083">
    <property type="entry name" value="RNA_pol_Rpb1_4"/>
</dbReference>
<proteinExistence type="inferred from homology"/>
<feature type="domain" description="RNA polymerase N-terminal" evidence="6">
    <location>
        <begin position="191"/>
        <end position="473"/>
    </location>
</feature>
<keyword evidence="2 5" id="KW-0808">Transferase</keyword>
<evidence type="ECO:0000256" key="5">
    <source>
        <dbReference type="RuleBase" id="RU004279"/>
    </source>
</evidence>
<evidence type="ECO:0000313" key="7">
    <source>
        <dbReference type="EMBL" id="AKU37491.1"/>
    </source>
</evidence>
<dbReference type="Proteomes" id="UP000510602">
    <property type="component" value="Segment"/>
</dbReference>
<evidence type="ECO:0000259" key="6">
    <source>
        <dbReference type="SMART" id="SM00663"/>
    </source>
</evidence>
<dbReference type="Gene3D" id="1.10.132.30">
    <property type="match status" value="1"/>
</dbReference>
<name>A0A0K1L691_9VIRU</name>
<dbReference type="GO" id="GO:0003677">
    <property type="term" value="F:DNA binding"/>
    <property type="evidence" value="ECO:0007669"/>
    <property type="project" value="InterPro"/>
</dbReference>
<dbReference type="InterPro" id="IPR007066">
    <property type="entry name" value="RNA_pol_Rpb1_3"/>
</dbReference>
<dbReference type="InterPro" id="IPR006592">
    <property type="entry name" value="RNA_pol_N"/>
</dbReference>
<keyword evidence="9" id="KW-1185">Reference proteome</keyword>
<dbReference type="InterPro" id="IPR038120">
    <property type="entry name" value="Rpb1_funnel_sf"/>
</dbReference>
<dbReference type="Pfam" id="PF04997">
    <property type="entry name" value="RNA_pol_Rpb1_1"/>
    <property type="match status" value="1"/>
</dbReference>
<dbReference type="KEGG" id="vg:25479125"/>
<evidence type="ECO:0000313" key="10">
    <source>
        <dbReference type="Proteomes" id="UP000510602"/>
    </source>
</evidence>
<dbReference type="InterPro" id="IPR007080">
    <property type="entry name" value="RNA_pol_Rpb1_1"/>
</dbReference>
<dbReference type="EC" id="2.7.7.6" evidence="5"/>
<dbReference type="PANTHER" id="PTHR19376:SF37">
    <property type="entry name" value="DNA-DIRECTED RNA POLYMERASE II SUBUNIT RPB1"/>
    <property type="match status" value="1"/>
</dbReference>